<evidence type="ECO:0000313" key="1">
    <source>
        <dbReference type="EMBL" id="XPM64651.1"/>
    </source>
</evidence>
<keyword evidence="2" id="KW-1185">Reference proteome</keyword>
<gene>
    <name evidence="1" type="ORF">BH720_001140</name>
</gene>
<dbReference type="EMBL" id="CP182909">
    <property type="protein sequence ID" value="XPM64651.1"/>
    <property type="molecule type" value="Genomic_DNA"/>
</dbReference>
<name>A0ACD5GXH5_9CYAN</name>
<protein>
    <submittedName>
        <fullName evidence="1">Uncharacterized protein</fullName>
    </submittedName>
</protein>
<organism evidence="1 2">
    <name type="scientific">Desertifilum tharense IPPAS B-1220</name>
    <dbReference type="NCBI Taxonomy" id="1781255"/>
    <lineage>
        <taxon>Bacteria</taxon>
        <taxon>Bacillati</taxon>
        <taxon>Cyanobacteriota</taxon>
        <taxon>Cyanophyceae</taxon>
        <taxon>Desertifilales</taxon>
        <taxon>Desertifilaceae</taxon>
        <taxon>Desertifilum</taxon>
    </lineage>
</organism>
<proteinExistence type="predicted"/>
<evidence type="ECO:0000313" key="2">
    <source>
        <dbReference type="Proteomes" id="UP000095472"/>
    </source>
</evidence>
<dbReference type="Proteomes" id="UP000095472">
    <property type="component" value="Chromosome"/>
</dbReference>
<accession>A0ACD5GXH5</accession>
<reference evidence="1 2" key="1">
    <citation type="journal article" date="2016" name="Genome Announc.">
        <title>Draft Genome Sequence of the Thermotolerant Cyanobacterium Desertifilum sp. IPPAS B-1220.</title>
        <authorList>
            <person name="Mironov K.S."/>
            <person name="Sinetova M.A."/>
            <person name="Bolatkhan K."/>
            <person name="Zayadan B.K."/>
            <person name="Ustinova V.V."/>
            <person name="Kupriyanova E.V."/>
            <person name="Skrypnik A.N."/>
            <person name="Gogoleva N.E."/>
            <person name="Gogolev Y.V."/>
            <person name="Los D.A."/>
        </authorList>
    </citation>
    <scope>NUCLEOTIDE SEQUENCE [LARGE SCALE GENOMIC DNA]</scope>
    <source>
        <strain evidence="1 2">IPPAS B-1220</strain>
    </source>
</reference>
<sequence length="153" mass="17045">MRFGLSRLPSTATDVDNATVEAVEVTFNPLPILWRRELLLKVTLVAPNAYIEQDESGRWVDITLQEAEPGAIEIRLSRVELRDAEVVLVPYTGLEDEIAAEAEPGQQTETATPLPPPRIPITFAPVNGHAEFLDEYRQILFDLSGQPVLWGQL</sequence>